<dbReference type="SUPFAM" id="SSF51735">
    <property type="entry name" value="NAD(P)-binding Rossmann-fold domains"/>
    <property type="match status" value="1"/>
</dbReference>
<organism evidence="2 3">
    <name type="scientific">Artemia franciscana</name>
    <name type="common">Brine shrimp</name>
    <name type="synonym">Artemia sanfranciscana</name>
    <dbReference type="NCBI Taxonomy" id="6661"/>
    <lineage>
        <taxon>Eukaryota</taxon>
        <taxon>Metazoa</taxon>
        <taxon>Ecdysozoa</taxon>
        <taxon>Arthropoda</taxon>
        <taxon>Crustacea</taxon>
        <taxon>Branchiopoda</taxon>
        <taxon>Anostraca</taxon>
        <taxon>Artemiidae</taxon>
        <taxon>Artemia</taxon>
    </lineage>
</organism>
<dbReference type="InterPro" id="IPR002347">
    <property type="entry name" value="SDR_fam"/>
</dbReference>
<sequence length="336" mass="35997">MSIPSKAVLLRNILRISYPTQGLASSAMVSNSNKPQAKYFPANTAPMLPEKSFSGKVAFITGGGTGLGKAMATVLSKLGAKVAIGSRKLPVLEETAKEISIVTGNEVFPVQVDIRDPVAVKSAVDMCVSKFGLPNIVINNAAGNFISPTERLSANAWKTVIDIVLNGTAFVTMEIGKRMIKEETGGVFLCITTPYTTHGSGFVCPSASAKAGVEAMTKSLSSEWGRYGIRMNCIAPGPIETEGAFSRLDPSGKFKDELYKTLPVGRMGEPEELANLASYMVSDYASWLSGEVINFDGGKLPFMAGDFNALVQVKQSEWDMLEQMIRSSNQKSKSKL</sequence>
<evidence type="ECO:0000256" key="1">
    <source>
        <dbReference type="ARBA" id="ARBA00023002"/>
    </source>
</evidence>
<keyword evidence="1" id="KW-0560">Oxidoreductase</keyword>
<dbReference type="CDD" id="cd05369">
    <property type="entry name" value="TER_DECR_SDR_a"/>
    <property type="match status" value="1"/>
</dbReference>
<evidence type="ECO:0000313" key="3">
    <source>
        <dbReference type="Proteomes" id="UP001187531"/>
    </source>
</evidence>
<name>A0AA88HBD0_ARTSF</name>
<dbReference type="EMBL" id="JAVRJZ010000061">
    <property type="protein sequence ID" value="KAK2703929.1"/>
    <property type="molecule type" value="Genomic_DNA"/>
</dbReference>
<dbReference type="InterPro" id="IPR036291">
    <property type="entry name" value="NAD(P)-bd_dom_sf"/>
</dbReference>
<dbReference type="FunFam" id="3.40.50.720:FF:000084">
    <property type="entry name" value="Short-chain dehydrogenase reductase"/>
    <property type="match status" value="1"/>
</dbReference>
<proteinExistence type="predicted"/>
<dbReference type="Gene3D" id="3.40.50.720">
    <property type="entry name" value="NAD(P)-binding Rossmann-like Domain"/>
    <property type="match status" value="1"/>
</dbReference>
<dbReference type="PRINTS" id="PR00081">
    <property type="entry name" value="GDHRDH"/>
</dbReference>
<dbReference type="GO" id="GO:0006635">
    <property type="term" value="P:fatty acid beta-oxidation"/>
    <property type="evidence" value="ECO:0007669"/>
    <property type="project" value="TreeGrafter"/>
</dbReference>
<keyword evidence="3" id="KW-1185">Reference proteome</keyword>
<dbReference type="Pfam" id="PF13561">
    <property type="entry name" value="adh_short_C2"/>
    <property type="match status" value="1"/>
</dbReference>
<evidence type="ECO:0008006" key="4">
    <source>
        <dbReference type="Google" id="ProtNLM"/>
    </source>
</evidence>
<dbReference type="AlphaFoldDB" id="A0AA88HBD0"/>
<dbReference type="GO" id="GO:0005739">
    <property type="term" value="C:mitochondrion"/>
    <property type="evidence" value="ECO:0007669"/>
    <property type="project" value="TreeGrafter"/>
</dbReference>
<protein>
    <recommendedName>
        <fullName evidence="4">2,4-dienoyl-CoA reductase, mitochondrial</fullName>
    </recommendedName>
</protein>
<dbReference type="PANTHER" id="PTHR43658:SF8">
    <property type="entry name" value="17-BETA-HYDROXYSTEROID DEHYDROGENASE 14-RELATED"/>
    <property type="match status" value="1"/>
</dbReference>
<dbReference type="PANTHER" id="PTHR43658">
    <property type="entry name" value="SHORT-CHAIN DEHYDROGENASE/REDUCTASE"/>
    <property type="match status" value="1"/>
</dbReference>
<dbReference type="GO" id="GO:0008670">
    <property type="term" value="F:2,4-dienoyl-CoA reductase (NADPH) activity"/>
    <property type="evidence" value="ECO:0007669"/>
    <property type="project" value="TreeGrafter"/>
</dbReference>
<evidence type="ECO:0000313" key="2">
    <source>
        <dbReference type="EMBL" id="KAK2703929.1"/>
    </source>
</evidence>
<accession>A0AA88HBD0</accession>
<comment type="caution">
    <text evidence="2">The sequence shown here is derived from an EMBL/GenBank/DDBJ whole genome shotgun (WGS) entry which is preliminary data.</text>
</comment>
<dbReference type="Proteomes" id="UP001187531">
    <property type="component" value="Unassembled WGS sequence"/>
</dbReference>
<gene>
    <name evidence="2" type="ORF">QYM36_017747</name>
</gene>
<reference evidence="2" key="1">
    <citation type="submission" date="2023-07" db="EMBL/GenBank/DDBJ databases">
        <title>Chromosome-level genome assembly of Artemia franciscana.</title>
        <authorList>
            <person name="Jo E."/>
        </authorList>
    </citation>
    <scope>NUCLEOTIDE SEQUENCE</scope>
    <source>
        <tissue evidence="2">Whole body</tissue>
    </source>
</reference>